<organism evidence="2 3">
    <name type="scientific">Ruminococcus flavefaciens</name>
    <dbReference type="NCBI Taxonomy" id="1265"/>
    <lineage>
        <taxon>Bacteria</taxon>
        <taxon>Bacillati</taxon>
        <taxon>Bacillota</taxon>
        <taxon>Clostridia</taxon>
        <taxon>Eubacteriales</taxon>
        <taxon>Oscillospiraceae</taxon>
        <taxon>Ruminococcus</taxon>
    </lineage>
</organism>
<reference evidence="2 3" key="1">
    <citation type="submission" date="2016-11" db="EMBL/GenBank/DDBJ databases">
        <authorList>
            <person name="Jaros S."/>
            <person name="Januszkiewicz K."/>
            <person name="Wedrychowicz H."/>
        </authorList>
    </citation>
    <scope>NUCLEOTIDE SEQUENCE [LARGE SCALE GENOMIC DNA]</scope>
    <source>
        <strain evidence="2 3">Y1</strain>
    </source>
</reference>
<name>A0A1M7HSI4_RUMFL</name>
<dbReference type="Proteomes" id="UP000184394">
    <property type="component" value="Unassembled WGS sequence"/>
</dbReference>
<dbReference type="AlphaFoldDB" id="A0A1M7HSI4"/>
<dbReference type="RefSeq" id="WP_072949109.1">
    <property type="nucleotide sequence ID" value="NZ_FRCT01000003.1"/>
</dbReference>
<evidence type="ECO:0000313" key="3">
    <source>
        <dbReference type="Proteomes" id="UP000184394"/>
    </source>
</evidence>
<proteinExistence type="predicted"/>
<sequence>MGKSWELTDDQKKEIEQRSREIAAQYDPETGKKKNAVDNVDNPDDDEVEGMENGRQRKIDDDNIR</sequence>
<feature type="compositionally biased region" description="Acidic residues" evidence="1">
    <location>
        <begin position="41"/>
        <end position="50"/>
    </location>
</feature>
<protein>
    <submittedName>
        <fullName evidence="2">Uncharacterized protein</fullName>
    </submittedName>
</protein>
<feature type="compositionally biased region" description="Basic and acidic residues" evidence="1">
    <location>
        <begin position="52"/>
        <end position="65"/>
    </location>
</feature>
<evidence type="ECO:0000256" key="1">
    <source>
        <dbReference type="SAM" id="MobiDB-lite"/>
    </source>
</evidence>
<evidence type="ECO:0000313" key="2">
    <source>
        <dbReference type="EMBL" id="SHM31444.1"/>
    </source>
</evidence>
<dbReference type="EMBL" id="FRCT01000003">
    <property type="protein sequence ID" value="SHM31444.1"/>
    <property type="molecule type" value="Genomic_DNA"/>
</dbReference>
<feature type="region of interest" description="Disordered" evidence="1">
    <location>
        <begin position="1"/>
        <end position="65"/>
    </location>
</feature>
<feature type="compositionally biased region" description="Basic and acidic residues" evidence="1">
    <location>
        <begin position="9"/>
        <end position="21"/>
    </location>
</feature>
<gene>
    <name evidence="2" type="ORF">SAMN04487860_10369</name>
</gene>
<accession>A0A1M7HSI4</accession>